<reference evidence="1" key="2">
    <citation type="journal article" date="2014" name="ISME J.">
        <title>Microbial stratification in low pH oxic and suboxic macroscopic growths along an acid mine drainage.</title>
        <authorList>
            <person name="Mendez-Garcia C."/>
            <person name="Mesa V."/>
            <person name="Sprenger R.R."/>
            <person name="Richter M."/>
            <person name="Diez M.S."/>
            <person name="Solano J."/>
            <person name="Bargiela R."/>
            <person name="Golyshina O.V."/>
            <person name="Manteca A."/>
            <person name="Ramos J.L."/>
            <person name="Gallego J.R."/>
            <person name="Llorente I."/>
            <person name="Martins Dos Santos V.A."/>
            <person name="Jensen O.N."/>
            <person name="Pelaez A.I."/>
            <person name="Sanchez J."/>
            <person name="Ferrer M."/>
        </authorList>
    </citation>
    <scope>NUCLEOTIDE SEQUENCE</scope>
</reference>
<name>T0ZC21_9ZZZZ</name>
<feature type="non-terminal residue" evidence="1">
    <location>
        <position position="1"/>
    </location>
</feature>
<proteinExistence type="predicted"/>
<evidence type="ECO:0000313" key="1">
    <source>
        <dbReference type="EMBL" id="EQD41627.1"/>
    </source>
</evidence>
<dbReference type="EMBL" id="AUZY01009573">
    <property type="protein sequence ID" value="EQD41627.1"/>
    <property type="molecule type" value="Genomic_DNA"/>
</dbReference>
<dbReference type="AlphaFoldDB" id="T0ZC21"/>
<gene>
    <name evidence="1" type="ORF">B1B_14449</name>
</gene>
<comment type="caution">
    <text evidence="1">The sequence shown here is derived from an EMBL/GenBank/DDBJ whole genome shotgun (WGS) entry which is preliminary data.</text>
</comment>
<sequence>DEHAEIRSMDSEFLQRLREILTHRLDETIEFGATFDIGRLAGYLRGLFGEALYFDSLIAILQQYALADVPLLAPTGRSTGSTGFHLALFGPPGTGKTFSIDDMIRGNPKSGVPPHGLPGRNRYCGGITPVQFLRVGAAYSGRTFNFIVPEFNDWFKYRGMVEPLKLVMEQREVKWETTFGTVGPYTFHSFFSVNYNVRTAGAQDYWTTISDPNFAALEDRMLLRFHPMTRERFRAVEASAERLELGELDFSLGERIHDHLTLVHAIETGHPLLASRFPSRSVRLDRGLYGNLRAVSEEALRTTEHPKFSPRLKSRAVKLAAAASLLTYFHVPGTESIGIGPAEAEFARRFYEDEIRSRQGRQGSIE</sequence>
<reference evidence="1" key="1">
    <citation type="submission" date="2013-08" db="EMBL/GenBank/DDBJ databases">
        <authorList>
            <person name="Mendez C."/>
            <person name="Richter M."/>
            <person name="Ferrer M."/>
            <person name="Sanchez J."/>
        </authorList>
    </citation>
    <scope>NUCLEOTIDE SEQUENCE</scope>
</reference>
<accession>T0ZC21</accession>
<protein>
    <submittedName>
        <fullName evidence="1">Uncharacterized protein</fullName>
    </submittedName>
</protein>
<organism evidence="1">
    <name type="scientific">mine drainage metagenome</name>
    <dbReference type="NCBI Taxonomy" id="410659"/>
    <lineage>
        <taxon>unclassified sequences</taxon>
        <taxon>metagenomes</taxon>
        <taxon>ecological metagenomes</taxon>
    </lineage>
</organism>